<sequence length="71" mass="8161">MIYYSAFPLDLAYYDPSQIKLEEMTVDGITMLVNKQNEGEATLVRLISPDPAHYLDPRYQPGMKITNQPRV</sequence>
<reference evidence="1 2" key="1">
    <citation type="submission" date="2020-07" db="EMBL/GenBank/DDBJ databases">
        <authorList>
            <person name="Feng H."/>
        </authorList>
    </citation>
    <scope>NUCLEOTIDE SEQUENCE [LARGE SCALE GENOMIC DNA]</scope>
    <source>
        <strain evidence="2">s-11</strain>
    </source>
</reference>
<organism evidence="1 2">
    <name type="scientific">Thermoactinomyces daqus</name>
    <dbReference type="NCBI Taxonomy" id="1329516"/>
    <lineage>
        <taxon>Bacteria</taxon>
        <taxon>Bacillati</taxon>
        <taxon>Bacillota</taxon>
        <taxon>Bacilli</taxon>
        <taxon>Bacillales</taxon>
        <taxon>Thermoactinomycetaceae</taxon>
        <taxon>Thermoactinomyces</taxon>
    </lineage>
</organism>
<accession>A0A7W1X925</accession>
<dbReference type="Pfam" id="PF14035">
    <property type="entry name" value="YlzJ"/>
    <property type="match status" value="1"/>
</dbReference>
<dbReference type="Proteomes" id="UP000530514">
    <property type="component" value="Unassembled WGS sequence"/>
</dbReference>
<gene>
    <name evidence="1" type="ORF">H1164_05065</name>
</gene>
<dbReference type="AlphaFoldDB" id="A0A7W1X925"/>
<dbReference type="OrthoDB" id="1683573at2"/>
<keyword evidence="2" id="KW-1185">Reference proteome</keyword>
<dbReference type="EMBL" id="JACEIP010000005">
    <property type="protein sequence ID" value="MBA4542272.1"/>
    <property type="molecule type" value="Genomic_DNA"/>
</dbReference>
<dbReference type="InterPro" id="IPR025619">
    <property type="entry name" value="YlzJ"/>
</dbReference>
<evidence type="ECO:0000313" key="2">
    <source>
        <dbReference type="Proteomes" id="UP000530514"/>
    </source>
</evidence>
<name>A0A7W1X925_9BACL</name>
<comment type="caution">
    <text evidence="1">The sequence shown here is derived from an EMBL/GenBank/DDBJ whole genome shotgun (WGS) entry which is preliminary data.</text>
</comment>
<protein>
    <submittedName>
        <fullName evidence="1">YlzJ-like family protein</fullName>
    </submittedName>
</protein>
<evidence type="ECO:0000313" key="1">
    <source>
        <dbReference type="EMBL" id="MBA4542272.1"/>
    </source>
</evidence>
<proteinExistence type="predicted"/>
<dbReference type="RefSeq" id="WP_033099647.1">
    <property type="nucleotide sequence ID" value="NZ_JACEIP010000005.1"/>
</dbReference>